<comment type="subcellular location">
    <subcellularLocation>
        <location evidence="1">Cell membrane</location>
        <topology evidence="1">Multi-pass membrane protein</topology>
    </subcellularLocation>
</comment>
<keyword evidence="4 6" id="KW-1133">Transmembrane helix</keyword>
<name>A0A8H9IYJ7_9PSEU</name>
<evidence type="ECO:0000256" key="5">
    <source>
        <dbReference type="ARBA" id="ARBA00023136"/>
    </source>
</evidence>
<evidence type="ECO:0000313" key="8">
    <source>
        <dbReference type="EMBL" id="GHF65902.1"/>
    </source>
</evidence>
<dbReference type="RefSeq" id="WP_229880995.1">
    <property type="nucleotide sequence ID" value="NZ_BNAV01000006.1"/>
</dbReference>
<sequence>MTHSVPQLALAALIVALVAACVLFVVGAVVSVLRAPLAAGLKLVWIVLVCVAPFLGSLLWFVIGKRHAYATG</sequence>
<feature type="domain" description="Cardiolipin synthase N-terminal" evidence="7">
    <location>
        <begin position="25"/>
        <end position="64"/>
    </location>
</feature>
<evidence type="ECO:0000256" key="1">
    <source>
        <dbReference type="ARBA" id="ARBA00004651"/>
    </source>
</evidence>
<dbReference type="EMBL" id="BNAV01000006">
    <property type="protein sequence ID" value="GHF65902.1"/>
    <property type="molecule type" value="Genomic_DNA"/>
</dbReference>
<dbReference type="AlphaFoldDB" id="A0A8H9IYJ7"/>
<dbReference type="Proteomes" id="UP000658656">
    <property type="component" value="Unassembled WGS sequence"/>
</dbReference>
<keyword evidence="5 6" id="KW-0472">Membrane</keyword>
<evidence type="ECO:0000256" key="3">
    <source>
        <dbReference type="ARBA" id="ARBA00022692"/>
    </source>
</evidence>
<feature type="transmembrane region" description="Helical" evidence="6">
    <location>
        <begin position="44"/>
        <end position="63"/>
    </location>
</feature>
<dbReference type="InterPro" id="IPR027379">
    <property type="entry name" value="CLS_N"/>
</dbReference>
<evidence type="ECO:0000256" key="2">
    <source>
        <dbReference type="ARBA" id="ARBA00022475"/>
    </source>
</evidence>
<keyword evidence="2" id="KW-1003">Cell membrane</keyword>
<gene>
    <name evidence="8" type="ORF">GCM10017566_44440</name>
</gene>
<accession>A0A8H9IYJ7</accession>
<keyword evidence="3 6" id="KW-0812">Transmembrane</keyword>
<evidence type="ECO:0000259" key="7">
    <source>
        <dbReference type="Pfam" id="PF13396"/>
    </source>
</evidence>
<dbReference type="Pfam" id="PF13396">
    <property type="entry name" value="PLDc_N"/>
    <property type="match status" value="1"/>
</dbReference>
<protein>
    <recommendedName>
        <fullName evidence="7">Cardiolipin synthase N-terminal domain-containing protein</fullName>
    </recommendedName>
</protein>
<reference evidence="8" key="2">
    <citation type="submission" date="2020-09" db="EMBL/GenBank/DDBJ databases">
        <authorList>
            <person name="Sun Q."/>
            <person name="Zhou Y."/>
        </authorList>
    </citation>
    <scope>NUCLEOTIDE SEQUENCE</scope>
    <source>
        <strain evidence="8">CGMCC 4.7679</strain>
    </source>
</reference>
<proteinExistence type="predicted"/>
<comment type="caution">
    <text evidence="8">The sequence shown here is derived from an EMBL/GenBank/DDBJ whole genome shotgun (WGS) entry which is preliminary data.</text>
</comment>
<evidence type="ECO:0000256" key="6">
    <source>
        <dbReference type="SAM" id="Phobius"/>
    </source>
</evidence>
<evidence type="ECO:0000313" key="9">
    <source>
        <dbReference type="Proteomes" id="UP000658656"/>
    </source>
</evidence>
<dbReference type="GO" id="GO:0005886">
    <property type="term" value="C:plasma membrane"/>
    <property type="evidence" value="ECO:0007669"/>
    <property type="project" value="UniProtKB-SubCell"/>
</dbReference>
<reference evidence="8" key="1">
    <citation type="journal article" date="2014" name="Int. J. Syst. Evol. Microbiol.">
        <title>Complete genome sequence of Corynebacterium casei LMG S-19264T (=DSM 44701T), isolated from a smear-ripened cheese.</title>
        <authorList>
            <consortium name="US DOE Joint Genome Institute (JGI-PGF)"/>
            <person name="Walter F."/>
            <person name="Albersmeier A."/>
            <person name="Kalinowski J."/>
            <person name="Ruckert C."/>
        </authorList>
    </citation>
    <scope>NUCLEOTIDE SEQUENCE</scope>
    <source>
        <strain evidence="8">CGMCC 4.7679</strain>
    </source>
</reference>
<keyword evidence="9" id="KW-1185">Reference proteome</keyword>
<evidence type="ECO:0000256" key="4">
    <source>
        <dbReference type="ARBA" id="ARBA00022989"/>
    </source>
</evidence>
<organism evidence="8 9">
    <name type="scientific">Amycolatopsis bartoniae</name>
    <dbReference type="NCBI Taxonomy" id="941986"/>
    <lineage>
        <taxon>Bacteria</taxon>
        <taxon>Bacillati</taxon>
        <taxon>Actinomycetota</taxon>
        <taxon>Actinomycetes</taxon>
        <taxon>Pseudonocardiales</taxon>
        <taxon>Pseudonocardiaceae</taxon>
        <taxon>Amycolatopsis</taxon>
    </lineage>
</organism>